<name>A0AAJ0U5G3_9GAMM</name>
<reference evidence="1" key="1">
    <citation type="submission" date="2017-08" db="EMBL/GenBank/DDBJ databases">
        <authorList>
            <person name="Imhoff J.F."/>
            <person name="Rahn T."/>
            <person name="Kuenzel S."/>
            <person name="Neulinger S.C."/>
        </authorList>
    </citation>
    <scope>NUCLEOTIDE SEQUENCE</scope>
    <source>
        <strain evidence="1">DSM 11080</strain>
    </source>
</reference>
<protein>
    <submittedName>
        <fullName evidence="1">Uncharacterized protein</fullName>
    </submittedName>
</protein>
<dbReference type="EMBL" id="NRSJ01000025">
    <property type="protein sequence ID" value="MBK1705653.1"/>
    <property type="molecule type" value="Genomic_DNA"/>
</dbReference>
<evidence type="ECO:0000313" key="1">
    <source>
        <dbReference type="EMBL" id="MBK1705653.1"/>
    </source>
</evidence>
<accession>A0AAJ0U5G3</accession>
<dbReference type="AlphaFoldDB" id="A0AAJ0U5G3"/>
<evidence type="ECO:0000313" key="2">
    <source>
        <dbReference type="Proteomes" id="UP001296776"/>
    </source>
</evidence>
<sequence>MPEFRIENKTLLSWYEVRPQRFLIQGTNALGQIVADEERQDRDIGRELFRKGSPCQQRLRGAVAAYGEVQHLERFVGRIASASAAIQARLHQAPPGLLNRDLNGFGK</sequence>
<comment type="caution">
    <text evidence="1">The sequence shown here is derived from an EMBL/GenBank/DDBJ whole genome shotgun (WGS) entry which is preliminary data.</text>
</comment>
<proteinExistence type="predicted"/>
<gene>
    <name evidence="1" type="ORF">CKO40_14080</name>
</gene>
<reference evidence="1" key="2">
    <citation type="journal article" date="2020" name="Microorganisms">
        <title>Osmotic Adaptation and Compatible Solute Biosynthesis of Phototrophic Bacteria as Revealed from Genome Analyses.</title>
        <authorList>
            <person name="Imhoff J.F."/>
            <person name="Rahn T."/>
            <person name="Kunzel S."/>
            <person name="Keller A."/>
            <person name="Neulinger S.C."/>
        </authorList>
    </citation>
    <scope>NUCLEOTIDE SEQUENCE</scope>
    <source>
        <strain evidence="1">DSM 11080</strain>
    </source>
</reference>
<organism evidence="1 2">
    <name type="scientific">Halochromatium glycolicum</name>
    <dbReference type="NCBI Taxonomy" id="85075"/>
    <lineage>
        <taxon>Bacteria</taxon>
        <taxon>Pseudomonadati</taxon>
        <taxon>Pseudomonadota</taxon>
        <taxon>Gammaproteobacteria</taxon>
        <taxon>Chromatiales</taxon>
        <taxon>Chromatiaceae</taxon>
        <taxon>Halochromatium</taxon>
    </lineage>
</organism>
<dbReference type="Proteomes" id="UP001296776">
    <property type="component" value="Unassembled WGS sequence"/>
</dbReference>
<keyword evidence="2" id="KW-1185">Reference proteome</keyword>